<dbReference type="Gene3D" id="1.10.630.10">
    <property type="entry name" value="Cytochrome P450"/>
    <property type="match status" value="1"/>
</dbReference>
<dbReference type="Pfam" id="PF00067">
    <property type="entry name" value="p450"/>
    <property type="match status" value="1"/>
</dbReference>
<dbReference type="InterPro" id="IPR002401">
    <property type="entry name" value="Cyt_P450_E_grp-I"/>
</dbReference>
<organism evidence="10 11">
    <name type="scientific">Elysia crispata</name>
    <name type="common">lettuce slug</name>
    <dbReference type="NCBI Taxonomy" id="231223"/>
    <lineage>
        <taxon>Eukaryota</taxon>
        <taxon>Metazoa</taxon>
        <taxon>Spiralia</taxon>
        <taxon>Lophotrochozoa</taxon>
        <taxon>Mollusca</taxon>
        <taxon>Gastropoda</taxon>
        <taxon>Heterobranchia</taxon>
        <taxon>Euthyneura</taxon>
        <taxon>Panpulmonata</taxon>
        <taxon>Sacoglossa</taxon>
        <taxon>Placobranchoidea</taxon>
        <taxon>Plakobranchidae</taxon>
        <taxon>Elysia</taxon>
    </lineage>
</organism>
<feature type="binding site" description="axial binding residue" evidence="7">
    <location>
        <position position="491"/>
    </location>
    <ligand>
        <name>heme</name>
        <dbReference type="ChEBI" id="CHEBI:30413"/>
    </ligand>
    <ligandPart>
        <name>Fe</name>
        <dbReference type="ChEBI" id="CHEBI:18248"/>
    </ligandPart>
</feature>
<dbReference type="GO" id="GO:0006082">
    <property type="term" value="P:organic acid metabolic process"/>
    <property type="evidence" value="ECO:0007669"/>
    <property type="project" value="TreeGrafter"/>
</dbReference>
<evidence type="ECO:0000256" key="7">
    <source>
        <dbReference type="PIRSR" id="PIRSR602401-1"/>
    </source>
</evidence>
<comment type="caution">
    <text evidence="10">The sequence shown here is derived from an EMBL/GenBank/DDBJ whole genome shotgun (WGS) entry which is preliminary data.</text>
</comment>
<dbReference type="GO" id="GO:0005737">
    <property type="term" value="C:cytoplasm"/>
    <property type="evidence" value="ECO:0007669"/>
    <property type="project" value="TreeGrafter"/>
</dbReference>
<dbReference type="GO" id="GO:0006805">
    <property type="term" value="P:xenobiotic metabolic process"/>
    <property type="evidence" value="ECO:0007669"/>
    <property type="project" value="TreeGrafter"/>
</dbReference>
<evidence type="ECO:0008006" key="12">
    <source>
        <dbReference type="Google" id="ProtNLM"/>
    </source>
</evidence>
<dbReference type="PANTHER" id="PTHR24300:SF375">
    <property type="entry name" value="CYTOCHROME P450 FAMILY"/>
    <property type="match status" value="1"/>
</dbReference>
<gene>
    <name evidence="10" type="ORF">RRG08_018600</name>
</gene>
<feature type="transmembrane region" description="Helical" evidence="9">
    <location>
        <begin position="110"/>
        <end position="129"/>
    </location>
</feature>
<evidence type="ECO:0000256" key="8">
    <source>
        <dbReference type="RuleBase" id="RU000461"/>
    </source>
</evidence>
<dbReference type="FunFam" id="1.10.630.10:FF:000036">
    <property type="entry name" value="CYtochrome P450 family"/>
    <property type="match status" value="1"/>
</dbReference>
<dbReference type="InterPro" id="IPR050182">
    <property type="entry name" value="Cytochrome_P450_fam2"/>
</dbReference>
<evidence type="ECO:0000256" key="5">
    <source>
        <dbReference type="ARBA" id="ARBA00023004"/>
    </source>
</evidence>
<keyword evidence="9" id="KW-1133">Transmembrane helix</keyword>
<dbReference type="InterPro" id="IPR017972">
    <property type="entry name" value="Cyt_P450_CS"/>
</dbReference>
<dbReference type="GO" id="GO:0020037">
    <property type="term" value="F:heme binding"/>
    <property type="evidence" value="ECO:0007669"/>
    <property type="project" value="InterPro"/>
</dbReference>
<comment type="similarity">
    <text evidence="2 8">Belongs to the cytochrome P450 family.</text>
</comment>
<dbReference type="Proteomes" id="UP001283361">
    <property type="component" value="Unassembled WGS sequence"/>
</dbReference>
<dbReference type="InterPro" id="IPR001128">
    <property type="entry name" value="Cyt_P450"/>
</dbReference>
<feature type="transmembrane region" description="Helical" evidence="9">
    <location>
        <begin position="49"/>
        <end position="67"/>
    </location>
</feature>
<keyword evidence="7 8" id="KW-0349">Heme</keyword>
<keyword evidence="5 7" id="KW-0408">Iron</keyword>
<protein>
    <recommendedName>
        <fullName evidence="12">Cytochrome P450</fullName>
    </recommendedName>
</protein>
<sequence length="552" mass="62075">MVPKGQKLSGQLKFKDKSGHTLRALDFANIVQTESQGIRTERNMIQPDLTTVCTTTAILLACCYFFLQHRRNENHRKLPPCPVRPWPVVGNIFSIGEDIRAQFKAWHKQCGGVFSIYFGSTLVVVVSGFRTIKEVFVHKGSVTSNRPEMFMNEAIGMGETGIVFTSGVIWKELRSATLQILKEFGMGTNLLAEKIQEEVTCYLEKLIKMRGEPVNLQHFTRVSVSNVISSIIVGKRFSHEDPRYKETVASLMRVAESSRGATAINFLPFLKYIPGDLFQAKKIQVNMTNVKDLLVEIVSEIEGTAVTGNQRSNSANFISSYRRKQQEKLQAGKRTSLDDDNMIKTIVDLYAAGTETVSSTIVWCVLFILQSTDVQKSIHAELDREVGQERQPTMEDQARLPYLGAVIKETQRLASTVPFSLMHKTSEEITVGEFVIPRGTSLIPNLDSVLHDPEIWGSDAHKFNPKRFLDTDGSFIHREEFIPFSIGPRLCLGEALGKMELFLFLSSMFQRFQFVPIDPLNLPTLKPNIGITSVPAPYEVCCLDRLNDKKVS</sequence>
<keyword evidence="11" id="KW-1185">Reference proteome</keyword>
<comment type="cofactor">
    <cofactor evidence="1 7">
        <name>heme</name>
        <dbReference type="ChEBI" id="CHEBI:30413"/>
    </cofactor>
</comment>
<dbReference type="PROSITE" id="PS00086">
    <property type="entry name" value="CYTOCHROME_P450"/>
    <property type="match status" value="1"/>
</dbReference>
<dbReference type="PRINTS" id="PR00463">
    <property type="entry name" value="EP450I"/>
</dbReference>
<keyword evidence="6 8" id="KW-0503">Monooxygenase</keyword>
<dbReference type="GO" id="GO:0016712">
    <property type="term" value="F:oxidoreductase activity, acting on paired donors, with incorporation or reduction of molecular oxygen, reduced flavin or flavoprotein as one donor, and incorporation of one atom of oxygen"/>
    <property type="evidence" value="ECO:0007669"/>
    <property type="project" value="TreeGrafter"/>
</dbReference>
<keyword evidence="3 7" id="KW-0479">Metal-binding</keyword>
<proteinExistence type="inferred from homology"/>
<evidence type="ECO:0000256" key="6">
    <source>
        <dbReference type="ARBA" id="ARBA00023033"/>
    </source>
</evidence>
<dbReference type="GO" id="GO:0005506">
    <property type="term" value="F:iron ion binding"/>
    <property type="evidence" value="ECO:0007669"/>
    <property type="project" value="InterPro"/>
</dbReference>
<dbReference type="PANTHER" id="PTHR24300">
    <property type="entry name" value="CYTOCHROME P450 508A4-RELATED"/>
    <property type="match status" value="1"/>
</dbReference>
<evidence type="ECO:0000313" key="11">
    <source>
        <dbReference type="Proteomes" id="UP001283361"/>
    </source>
</evidence>
<evidence type="ECO:0000256" key="1">
    <source>
        <dbReference type="ARBA" id="ARBA00001971"/>
    </source>
</evidence>
<evidence type="ECO:0000256" key="4">
    <source>
        <dbReference type="ARBA" id="ARBA00023002"/>
    </source>
</evidence>
<reference evidence="10" key="1">
    <citation type="journal article" date="2023" name="G3 (Bethesda)">
        <title>A reference genome for the long-term kleptoplast-retaining sea slug Elysia crispata morphotype clarki.</title>
        <authorList>
            <person name="Eastman K.E."/>
            <person name="Pendleton A.L."/>
            <person name="Shaikh M.A."/>
            <person name="Suttiyut T."/>
            <person name="Ogas R."/>
            <person name="Tomko P."/>
            <person name="Gavelis G."/>
            <person name="Widhalm J.R."/>
            <person name="Wisecaver J.H."/>
        </authorList>
    </citation>
    <scope>NUCLEOTIDE SEQUENCE</scope>
    <source>
        <strain evidence="10">ECLA1</strain>
    </source>
</reference>
<dbReference type="SUPFAM" id="SSF48264">
    <property type="entry name" value="Cytochrome P450"/>
    <property type="match status" value="1"/>
</dbReference>
<keyword evidence="9" id="KW-0472">Membrane</keyword>
<dbReference type="PRINTS" id="PR00385">
    <property type="entry name" value="P450"/>
</dbReference>
<evidence type="ECO:0000256" key="2">
    <source>
        <dbReference type="ARBA" id="ARBA00010617"/>
    </source>
</evidence>
<dbReference type="EMBL" id="JAWDGP010003083">
    <property type="protein sequence ID" value="KAK3777347.1"/>
    <property type="molecule type" value="Genomic_DNA"/>
</dbReference>
<keyword evidence="9" id="KW-0812">Transmembrane</keyword>
<evidence type="ECO:0000313" key="10">
    <source>
        <dbReference type="EMBL" id="KAK3777347.1"/>
    </source>
</evidence>
<dbReference type="InterPro" id="IPR036396">
    <property type="entry name" value="Cyt_P450_sf"/>
</dbReference>
<name>A0AAE1DNZ1_9GAST</name>
<evidence type="ECO:0000256" key="9">
    <source>
        <dbReference type="SAM" id="Phobius"/>
    </source>
</evidence>
<dbReference type="AlphaFoldDB" id="A0AAE1DNZ1"/>
<keyword evidence="4 8" id="KW-0560">Oxidoreductase</keyword>
<evidence type="ECO:0000256" key="3">
    <source>
        <dbReference type="ARBA" id="ARBA00022723"/>
    </source>
</evidence>
<accession>A0AAE1DNZ1</accession>